<evidence type="ECO:0000256" key="10">
    <source>
        <dbReference type="ARBA" id="ARBA00022833"/>
    </source>
</evidence>
<dbReference type="PROSITE" id="PS50089">
    <property type="entry name" value="ZF_RING_2"/>
    <property type="match status" value="1"/>
</dbReference>
<dbReference type="EC" id="2.3.2.27" evidence="4"/>
<evidence type="ECO:0000259" key="15">
    <source>
        <dbReference type="PROSITE" id="PS50157"/>
    </source>
</evidence>
<dbReference type="Pfam" id="PF23202">
    <property type="entry name" value="PAH_ZNF598"/>
    <property type="match status" value="1"/>
</dbReference>
<keyword evidence="9 12" id="KW-0863">Zinc-finger</keyword>
<feature type="compositionally biased region" description="Polar residues" evidence="13">
    <location>
        <begin position="572"/>
        <end position="590"/>
    </location>
</feature>
<feature type="compositionally biased region" description="Basic residues" evidence="13">
    <location>
        <begin position="19"/>
        <end position="30"/>
    </location>
</feature>
<sequence>MEPNQTVNQSSSSSSETNKKKRNYRNRSKNKKPDNANASTSEDTNKTEKTEKAKKTEKAVKAPLKGFKKIVKDQEEDDSVEGCFICTRPIEFFAVGPCNHRTCHLCTLRLRVLYKTKNCAYCKAESKRVIFTTDAEKLYDDYTREDTPFYDPKYGIRFETETMYQNTMILLQHNCAEPDCEEAFENWQELKRHFKQVHKRSCCDLCIRNKKIFAHEHTLYTKDQLQKHNLQGDASFNKEDETGFSGHPECVFCQSRFYGADELFEHCRDKHEQCHLCLKKGIQRQYYANYDSLEKHFKQDHYLCIYKECLNNKFVVFDSDIDLKAHEVETHGNGLSRQARRVDVNLNYGQPRNGSSSSSRPPPPPQQQQQQQQRSQSVRLTAEDFPDMNGSTRTSPSFLNARLGSLQLTEQDHWPTLGEDNNTSGRSSPANESDTGIVSRHAAALDGIADMLKNFSKVVKFRQLTSAFTSLSIDTDTYVNSVYDLCDKDAEFTAKVLKSAKDLVDNRTLKSEMVRTWNQKKNPREESPRVLVVNAPNGKRTANQKKKAGVWDKVASAAVDAGAVQPTFPPLAQSTPWSGSSTPRNTSHNDLQQLFPALPTATSSRRADINAMLKKSNANAWGETSSTNTTETEDSDVNTTNRKKKGKKGKQVLFRVGL</sequence>
<dbReference type="InterPro" id="IPR013087">
    <property type="entry name" value="Znf_C2H2_type"/>
</dbReference>
<feature type="compositionally biased region" description="Basic and acidic residues" evidence="13">
    <location>
        <begin position="43"/>
        <end position="58"/>
    </location>
</feature>
<feature type="domain" description="RING-type" evidence="14">
    <location>
        <begin position="83"/>
        <end position="123"/>
    </location>
</feature>
<keyword evidence="10" id="KW-0862">Zinc</keyword>
<dbReference type="Gene3D" id="3.30.40.10">
    <property type="entry name" value="Zinc/RING finger domain, C3HC4 (zinc finger)"/>
    <property type="match status" value="1"/>
</dbReference>
<dbReference type="PROSITE" id="PS50157">
    <property type="entry name" value="ZINC_FINGER_C2H2_2"/>
    <property type="match status" value="1"/>
</dbReference>
<evidence type="ECO:0000256" key="3">
    <source>
        <dbReference type="ARBA" id="ARBA00004906"/>
    </source>
</evidence>
<evidence type="ECO:0000256" key="11">
    <source>
        <dbReference type="ARBA" id="ARBA00035113"/>
    </source>
</evidence>
<dbReference type="InterPro" id="IPR001841">
    <property type="entry name" value="Znf_RING"/>
</dbReference>
<comment type="caution">
    <text evidence="16">The sequence shown here is derived from an EMBL/GenBank/DDBJ whole genome shotgun (WGS) entry which is preliminary data.</text>
</comment>
<keyword evidence="17" id="KW-1185">Reference proteome</keyword>
<accession>A0ABP9Y6J0</accession>
<dbReference type="InterPro" id="IPR057634">
    <property type="entry name" value="PAH_ZNF598/HEL2"/>
</dbReference>
<evidence type="ECO:0000256" key="6">
    <source>
        <dbReference type="ARBA" id="ARBA00022553"/>
    </source>
</evidence>
<dbReference type="SUPFAM" id="SSF57850">
    <property type="entry name" value="RING/U-box"/>
    <property type="match status" value="1"/>
</dbReference>
<dbReference type="EMBL" id="BAABUJ010000023">
    <property type="protein sequence ID" value="GAA5802581.1"/>
    <property type="molecule type" value="Genomic_DNA"/>
</dbReference>
<evidence type="ECO:0000256" key="4">
    <source>
        <dbReference type="ARBA" id="ARBA00012483"/>
    </source>
</evidence>
<feature type="region of interest" description="Disordered" evidence="13">
    <location>
        <begin position="1"/>
        <end position="58"/>
    </location>
</feature>
<evidence type="ECO:0000313" key="16">
    <source>
        <dbReference type="EMBL" id="GAA5802581.1"/>
    </source>
</evidence>
<evidence type="ECO:0000256" key="12">
    <source>
        <dbReference type="PROSITE-ProRule" id="PRU00042"/>
    </source>
</evidence>
<keyword evidence="5" id="KW-0963">Cytoplasm</keyword>
<dbReference type="Pfam" id="PF23230">
    <property type="entry name" value="zf-C2H2_13"/>
    <property type="match status" value="1"/>
</dbReference>
<keyword evidence="6" id="KW-0597">Phosphoprotein</keyword>
<evidence type="ECO:0000256" key="1">
    <source>
        <dbReference type="ARBA" id="ARBA00000900"/>
    </source>
</evidence>
<protein>
    <recommendedName>
        <fullName evidence="4">RING-type E3 ubiquitin transferase</fullName>
        <ecNumber evidence="4">2.3.2.27</ecNumber>
    </recommendedName>
</protein>
<proteinExistence type="inferred from homology"/>
<feature type="region of interest" description="Disordered" evidence="13">
    <location>
        <begin position="410"/>
        <end position="436"/>
    </location>
</feature>
<feature type="compositionally biased region" description="Low complexity" evidence="13">
    <location>
        <begin position="367"/>
        <end position="377"/>
    </location>
</feature>
<dbReference type="InterPro" id="IPR013083">
    <property type="entry name" value="Znf_RING/FYVE/PHD"/>
</dbReference>
<feature type="region of interest" description="Disordered" evidence="13">
    <location>
        <begin position="566"/>
        <end position="590"/>
    </location>
</feature>
<dbReference type="PANTHER" id="PTHR22938:SF0">
    <property type="entry name" value="E3 UBIQUITIN-PROTEIN LIGASE ZNF598"/>
    <property type="match status" value="1"/>
</dbReference>
<feature type="domain" description="C2H2-type" evidence="15">
    <location>
        <begin position="173"/>
        <end position="198"/>
    </location>
</feature>
<feature type="region of interest" description="Disordered" evidence="13">
    <location>
        <begin position="620"/>
        <end position="648"/>
    </location>
</feature>
<comment type="subcellular location">
    <subcellularLocation>
        <location evidence="2">Cytoplasm</location>
    </subcellularLocation>
</comment>
<dbReference type="SMART" id="SM00355">
    <property type="entry name" value="ZnF_C2H2"/>
    <property type="match status" value="4"/>
</dbReference>
<comment type="catalytic activity">
    <reaction evidence="1">
        <text>S-ubiquitinyl-[E2 ubiquitin-conjugating enzyme]-L-cysteine + [acceptor protein]-L-lysine = [E2 ubiquitin-conjugating enzyme]-L-cysteine + N(6)-ubiquitinyl-[acceptor protein]-L-lysine.</text>
        <dbReference type="EC" id="2.3.2.27"/>
    </reaction>
</comment>
<evidence type="ECO:0000313" key="17">
    <source>
        <dbReference type="Proteomes" id="UP001476247"/>
    </source>
</evidence>
<comment type="pathway">
    <text evidence="3">Protein modification; protein ubiquitination.</text>
</comment>
<keyword evidence="8" id="KW-0479">Metal-binding</keyword>
<dbReference type="InterPro" id="IPR041888">
    <property type="entry name" value="RING-HC_ZNF598/HEL2"/>
</dbReference>
<keyword evidence="7" id="KW-0808">Transferase</keyword>
<evidence type="ECO:0000259" key="14">
    <source>
        <dbReference type="PROSITE" id="PS50089"/>
    </source>
</evidence>
<reference evidence="16 17" key="1">
    <citation type="submission" date="2024-04" db="EMBL/GenBank/DDBJ databases">
        <title>genome sequences of Mucor flavus KT1a and Helicostylum pulchrum KT1b strains isolation_sourced from the surface of a dry-aged beef.</title>
        <authorList>
            <person name="Toyotome T."/>
            <person name="Hosono M."/>
            <person name="Torimaru M."/>
            <person name="Fukuda K."/>
            <person name="Mikami N."/>
        </authorList>
    </citation>
    <scope>NUCLEOTIDE SEQUENCE [LARGE SCALE GENOMIC DNA]</scope>
    <source>
        <strain evidence="16 17">KT1b</strain>
    </source>
</reference>
<evidence type="ECO:0000256" key="13">
    <source>
        <dbReference type="SAM" id="MobiDB-lite"/>
    </source>
</evidence>
<comment type="similarity">
    <text evidence="11">Belongs to the ZNF598/HEL2 family.</text>
</comment>
<evidence type="ECO:0000256" key="8">
    <source>
        <dbReference type="ARBA" id="ARBA00022723"/>
    </source>
</evidence>
<evidence type="ECO:0000256" key="5">
    <source>
        <dbReference type="ARBA" id="ARBA00022490"/>
    </source>
</evidence>
<feature type="region of interest" description="Disordered" evidence="13">
    <location>
        <begin position="347"/>
        <end position="397"/>
    </location>
</feature>
<evidence type="ECO:0000256" key="9">
    <source>
        <dbReference type="ARBA" id="ARBA00022771"/>
    </source>
</evidence>
<gene>
    <name evidence="16" type="ORF">HPULCUR_008051</name>
</gene>
<dbReference type="PANTHER" id="PTHR22938">
    <property type="entry name" value="ZINC FINGER PROTEIN 598"/>
    <property type="match status" value="1"/>
</dbReference>
<dbReference type="InterPro" id="IPR044288">
    <property type="entry name" value="ZNF598/HEL2"/>
</dbReference>
<organism evidence="16 17">
    <name type="scientific">Helicostylum pulchrum</name>
    <dbReference type="NCBI Taxonomy" id="562976"/>
    <lineage>
        <taxon>Eukaryota</taxon>
        <taxon>Fungi</taxon>
        <taxon>Fungi incertae sedis</taxon>
        <taxon>Mucoromycota</taxon>
        <taxon>Mucoromycotina</taxon>
        <taxon>Mucoromycetes</taxon>
        <taxon>Mucorales</taxon>
        <taxon>Mucorineae</taxon>
        <taxon>Mucoraceae</taxon>
        <taxon>Helicostylum</taxon>
    </lineage>
</organism>
<evidence type="ECO:0000256" key="7">
    <source>
        <dbReference type="ARBA" id="ARBA00022679"/>
    </source>
</evidence>
<dbReference type="Proteomes" id="UP001476247">
    <property type="component" value="Unassembled WGS sequence"/>
</dbReference>
<dbReference type="InterPro" id="IPR056437">
    <property type="entry name" value="Znf-C2H2_ZNF598/HEL2"/>
</dbReference>
<dbReference type="Pfam" id="PF25447">
    <property type="entry name" value="RING_ZNF598"/>
    <property type="match status" value="1"/>
</dbReference>
<evidence type="ECO:0000256" key="2">
    <source>
        <dbReference type="ARBA" id="ARBA00004496"/>
    </source>
</evidence>
<dbReference type="PROSITE" id="PS00028">
    <property type="entry name" value="ZINC_FINGER_C2H2_1"/>
    <property type="match status" value="2"/>
</dbReference>
<feature type="compositionally biased region" description="Polar residues" evidence="13">
    <location>
        <begin position="419"/>
        <end position="436"/>
    </location>
</feature>
<name>A0ABP9Y6J0_9FUNG</name>
<dbReference type="CDD" id="cd16615">
    <property type="entry name" value="RING-HC_ZNF598"/>
    <property type="match status" value="1"/>
</dbReference>